<dbReference type="AlphaFoldDB" id="A0A0C3DDA2"/>
<dbReference type="STRING" id="50718.SU60_20020"/>
<dbReference type="NCBIfam" id="TIGR03162">
    <property type="entry name" value="ribazole_cobC"/>
    <property type="match status" value="1"/>
</dbReference>
<dbReference type="RefSeq" id="WP_041157071.1">
    <property type="nucleotide sequence ID" value="NZ_CBCRVP010000018.1"/>
</dbReference>
<organism evidence="2 3">
    <name type="scientific">Vibrio mytili</name>
    <dbReference type="NCBI Taxonomy" id="50718"/>
    <lineage>
        <taxon>Bacteria</taxon>
        <taxon>Pseudomonadati</taxon>
        <taxon>Pseudomonadota</taxon>
        <taxon>Gammaproteobacteria</taxon>
        <taxon>Vibrionales</taxon>
        <taxon>Vibrionaceae</taxon>
        <taxon>Vibrio</taxon>
    </lineage>
</organism>
<dbReference type="OrthoDB" id="9783269at2"/>
<dbReference type="Proteomes" id="UP000031977">
    <property type="component" value="Unassembled WGS sequence"/>
</dbReference>
<dbReference type="SUPFAM" id="SSF53254">
    <property type="entry name" value="Phosphoglycerate mutase-like"/>
    <property type="match status" value="1"/>
</dbReference>
<name>A0A0C3DDA2_9VIBR</name>
<evidence type="ECO:0000313" key="2">
    <source>
        <dbReference type="EMBL" id="KIN09339.1"/>
    </source>
</evidence>
<dbReference type="PANTHER" id="PTHR48100">
    <property type="entry name" value="BROAD-SPECIFICITY PHOSPHATASE YOR283W-RELATED"/>
    <property type="match status" value="1"/>
</dbReference>
<dbReference type="CDD" id="cd07067">
    <property type="entry name" value="HP_PGM_like"/>
    <property type="match status" value="1"/>
</dbReference>
<dbReference type="InterPro" id="IPR050275">
    <property type="entry name" value="PGM_Phosphatase"/>
</dbReference>
<dbReference type="Pfam" id="PF00300">
    <property type="entry name" value="His_Phos_1"/>
    <property type="match status" value="1"/>
</dbReference>
<dbReference type="InterPro" id="IPR029033">
    <property type="entry name" value="His_PPase_superfam"/>
</dbReference>
<evidence type="ECO:0000256" key="1">
    <source>
        <dbReference type="NCBIfam" id="TIGR03162"/>
    </source>
</evidence>
<dbReference type="SMART" id="SM00855">
    <property type="entry name" value="PGAM"/>
    <property type="match status" value="1"/>
</dbReference>
<comment type="caution">
    <text evidence="2">The sequence shown here is derived from an EMBL/GenBank/DDBJ whole genome shotgun (WGS) entry which is preliminary data.</text>
</comment>
<dbReference type="GO" id="GO:0043755">
    <property type="term" value="F:alpha-ribazole phosphatase activity"/>
    <property type="evidence" value="ECO:0007669"/>
    <property type="project" value="UniProtKB-UniRule"/>
</dbReference>
<dbReference type="Gene3D" id="3.40.50.1240">
    <property type="entry name" value="Phosphoglycerate mutase-like"/>
    <property type="match status" value="1"/>
</dbReference>
<protein>
    <recommendedName>
        <fullName evidence="1">Alpha-ribazole phosphatase</fullName>
        <ecNumber evidence="1">3.1.3.73</ecNumber>
    </recommendedName>
</protein>
<keyword evidence="3" id="KW-1185">Reference proteome</keyword>
<evidence type="ECO:0000313" key="3">
    <source>
        <dbReference type="Proteomes" id="UP000031977"/>
    </source>
</evidence>
<dbReference type="EC" id="3.1.3.73" evidence="1"/>
<accession>A0A0C3DDA2</accession>
<dbReference type="EMBL" id="JXOK01000082">
    <property type="protein sequence ID" value="KIN09339.1"/>
    <property type="molecule type" value="Genomic_DNA"/>
</dbReference>
<dbReference type="PANTHER" id="PTHR48100:SF1">
    <property type="entry name" value="HISTIDINE PHOSPHATASE FAMILY PROTEIN-RELATED"/>
    <property type="match status" value="1"/>
</dbReference>
<dbReference type="InterPro" id="IPR013078">
    <property type="entry name" value="His_Pase_superF_clade-1"/>
</dbReference>
<dbReference type="GO" id="GO:0005737">
    <property type="term" value="C:cytoplasm"/>
    <property type="evidence" value="ECO:0007669"/>
    <property type="project" value="TreeGrafter"/>
</dbReference>
<dbReference type="GO" id="GO:0009236">
    <property type="term" value="P:cobalamin biosynthetic process"/>
    <property type="evidence" value="ECO:0007669"/>
    <property type="project" value="UniProtKB-UniRule"/>
</dbReference>
<gene>
    <name evidence="2" type="ORF">SU60_20020</name>
</gene>
<reference evidence="2 3" key="1">
    <citation type="submission" date="2015-01" db="EMBL/GenBank/DDBJ databases">
        <title>Draft genome of Vibrio mytili type strain CAIM 528.</title>
        <authorList>
            <person name="Gonzalez-Castillo A."/>
            <person name="Gomez-Gil B."/>
            <person name="Enciso-Ibarra J."/>
        </authorList>
    </citation>
    <scope>NUCLEOTIDE SEQUENCE [LARGE SCALE GENOMIC DNA]</scope>
    <source>
        <strain evidence="2 3">CAIM 528</strain>
    </source>
</reference>
<proteinExistence type="predicted"/>
<sequence length="203" mass="22823">MKTLNIYLVRHGKVNAAPGMHGQTDLKVDDKEQQRIAHAWKEYGLEVGAIISSPLSRCYDLAQMIGEQQLLPVVQDQDLQEMGFGDFDGVPFDMLTEKWKKLDAFWQAPAKHPLPNAERLDAFSLRVNNAWSRIVNDASDNVLIVTHGGVIRMILAHVLELDWRNPKWYSTLAIGNGSMTHITLTVDDQIYPSVRAIGVSFAQ</sequence>
<dbReference type="InterPro" id="IPR017578">
    <property type="entry name" value="Ribazole_CobC"/>
</dbReference>